<protein>
    <submittedName>
        <fullName evidence="1">Uncharacterized protein</fullName>
    </submittedName>
</protein>
<evidence type="ECO:0000313" key="2">
    <source>
        <dbReference type="Proteomes" id="UP001497516"/>
    </source>
</evidence>
<gene>
    <name evidence="1" type="ORF">LTRI10_LOCUS51158</name>
</gene>
<organism evidence="1 2">
    <name type="scientific">Linum trigynum</name>
    <dbReference type="NCBI Taxonomy" id="586398"/>
    <lineage>
        <taxon>Eukaryota</taxon>
        <taxon>Viridiplantae</taxon>
        <taxon>Streptophyta</taxon>
        <taxon>Embryophyta</taxon>
        <taxon>Tracheophyta</taxon>
        <taxon>Spermatophyta</taxon>
        <taxon>Magnoliopsida</taxon>
        <taxon>eudicotyledons</taxon>
        <taxon>Gunneridae</taxon>
        <taxon>Pentapetalae</taxon>
        <taxon>rosids</taxon>
        <taxon>fabids</taxon>
        <taxon>Malpighiales</taxon>
        <taxon>Linaceae</taxon>
        <taxon>Linum</taxon>
    </lineage>
</organism>
<sequence length="111" mass="12463">MPKSSFELIKTLPNPNLKSHREHGSISAKAATLDSPTAYATILRFTMRTACLSKQEGASRVELRRSPILFFSHYACLLQDLCNDTCPPWYYDTCLLRELSKAPAQGKSRAE</sequence>
<evidence type="ECO:0000313" key="1">
    <source>
        <dbReference type="EMBL" id="CAL1411823.1"/>
    </source>
</evidence>
<reference evidence="1 2" key="1">
    <citation type="submission" date="2024-04" db="EMBL/GenBank/DDBJ databases">
        <authorList>
            <person name="Fracassetti M."/>
        </authorList>
    </citation>
    <scope>NUCLEOTIDE SEQUENCE [LARGE SCALE GENOMIC DNA]</scope>
</reference>
<proteinExistence type="predicted"/>
<dbReference type="Proteomes" id="UP001497516">
    <property type="component" value="Chromosome 9"/>
</dbReference>
<name>A0AAV2GPT7_9ROSI</name>
<dbReference type="AlphaFoldDB" id="A0AAV2GPT7"/>
<dbReference type="EMBL" id="OZ034822">
    <property type="protein sequence ID" value="CAL1411823.1"/>
    <property type="molecule type" value="Genomic_DNA"/>
</dbReference>
<accession>A0AAV2GPT7</accession>
<keyword evidence="2" id="KW-1185">Reference proteome</keyword>